<keyword evidence="3" id="KW-1185">Reference proteome</keyword>
<protein>
    <submittedName>
        <fullName evidence="2">Uncharacterized protein</fullName>
    </submittedName>
</protein>
<organism evidence="2 3">
    <name type="scientific">Roseivirga thermotolerans</name>
    <dbReference type="NCBI Taxonomy" id="1758176"/>
    <lineage>
        <taxon>Bacteria</taxon>
        <taxon>Pseudomonadati</taxon>
        <taxon>Bacteroidota</taxon>
        <taxon>Cytophagia</taxon>
        <taxon>Cytophagales</taxon>
        <taxon>Roseivirgaceae</taxon>
        <taxon>Roseivirga</taxon>
    </lineage>
</organism>
<gene>
    <name evidence="2" type="ORF">GCM10011340_18950</name>
</gene>
<feature type="compositionally biased region" description="Polar residues" evidence="1">
    <location>
        <begin position="1"/>
        <end position="10"/>
    </location>
</feature>
<dbReference type="RefSeq" id="WP_229838606.1">
    <property type="nucleotide sequence ID" value="NZ_BNAG01000002.1"/>
</dbReference>
<evidence type="ECO:0000313" key="2">
    <source>
        <dbReference type="EMBL" id="GHE63757.1"/>
    </source>
</evidence>
<evidence type="ECO:0000313" key="3">
    <source>
        <dbReference type="Proteomes" id="UP000658258"/>
    </source>
</evidence>
<feature type="region of interest" description="Disordered" evidence="1">
    <location>
        <begin position="188"/>
        <end position="241"/>
    </location>
</feature>
<accession>A0ABQ3IA47</accession>
<name>A0ABQ3IA47_9BACT</name>
<reference evidence="3" key="1">
    <citation type="journal article" date="2019" name="Int. J. Syst. Evol. Microbiol.">
        <title>The Global Catalogue of Microorganisms (GCM) 10K type strain sequencing project: providing services to taxonomists for standard genome sequencing and annotation.</title>
        <authorList>
            <consortium name="The Broad Institute Genomics Platform"/>
            <consortium name="The Broad Institute Genome Sequencing Center for Infectious Disease"/>
            <person name="Wu L."/>
            <person name="Ma J."/>
        </authorList>
    </citation>
    <scope>NUCLEOTIDE SEQUENCE [LARGE SCALE GENOMIC DNA]</scope>
    <source>
        <strain evidence="3">CGMCC 1.15111</strain>
    </source>
</reference>
<dbReference type="Proteomes" id="UP000658258">
    <property type="component" value="Unassembled WGS sequence"/>
</dbReference>
<feature type="compositionally biased region" description="Polar residues" evidence="1">
    <location>
        <begin position="189"/>
        <end position="200"/>
    </location>
</feature>
<proteinExistence type="predicted"/>
<comment type="caution">
    <text evidence="2">The sequence shown here is derived from an EMBL/GenBank/DDBJ whole genome shotgun (WGS) entry which is preliminary data.</text>
</comment>
<sequence length="241" mass="26972">MKELKSQNADISVKSVANRLGEKSPGASSLNSPIQRKVHFSSRFFNLTKRIGNPQTVTAINLKVKSLNSDIPSAEQKALEGLQQKNDKTPHQLEYVRNPTVANWGYCIEEQLDDYASSQGWSTQVSVKSDKVETSQKSRPDYHQKIDGIDVYVDLTSERQSGSTGPHITGKLFKAGFEKEKHIVGADITYSSTGPKQTETSVKDLKKIQKKNQKRALKELDEYVPPGEKLRKKVHTDNETT</sequence>
<evidence type="ECO:0000256" key="1">
    <source>
        <dbReference type="SAM" id="MobiDB-lite"/>
    </source>
</evidence>
<feature type="region of interest" description="Disordered" evidence="1">
    <location>
        <begin position="1"/>
        <end position="34"/>
    </location>
</feature>
<dbReference type="EMBL" id="BNAG01000002">
    <property type="protein sequence ID" value="GHE63757.1"/>
    <property type="molecule type" value="Genomic_DNA"/>
</dbReference>